<proteinExistence type="predicted"/>
<keyword evidence="3" id="KW-0812">Transmembrane</keyword>
<dbReference type="SUPFAM" id="SSF50965">
    <property type="entry name" value="Galactose oxidase, central domain"/>
    <property type="match status" value="1"/>
</dbReference>
<keyword evidence="1" id="KW-0880">Kelch repeat</keyword>
<accession>A0A8H3XFG5</accession>
<dbReference type="EMBL" id="WTPW01001142">
    <property type="protein sequence ID" value="KAF0453408.1"/>
    <property type="molecule type" value="Genomic_DNA"/>
</dbReference>
<keyword evidence="3" id="KW-1133">Transmembrane helix</keyword>
<gene>
    <name evidence="4" type="ORF">F8M41_001748</name>
</gene>
<dbReference type="PANTHER" id="PTHR46093">
    <property type="entry name" value="ACYL-COA-BINDING DOMAIN-CONTAINING PROTEIN 5"/>
    <property type="match status" value="1"/>
</dbReference>
<comment type="caution">
    <text evidence="4">The sequence shown here is derived from an EMBL/GenBank/DDBJ whole genome shotgun (WGS) entry which is preliminary data.</text>
</comment>
<dbReference type="InterPro" id="IPR015915">
    <property type="entry name" value="Kelch-typ_b-propeller"/>
</dbReference>
<reference evidence="4 5" key="1">
    <citation type="journal article" date="2019" name="Environ. Microbiol.">
        <title>At the nexus of three kingdoms: the genome of the mycorrhizal fungus Gigaspora margarita provides insights into plant, endobacterial and fungal interactions.</title>
        <authorList>
            <person name="Venice F."/>
            <person name="Ghignone S."/>
            <person name="Salvioli di Fossalunga A."/>
            <person name="Amselem J."/>
            <person name="Novero M."/>
            <person name="Xianan X."/>
            <person name="Sedzielewska Toro K."/>
            <person name="Morin E."/>
            <person name="Lipzen A."/>
            <person name="Grigoriev I.V."/>
            <person name="Henrissat B."/>
            <person name="Martin F.M."/>
            <person name="Bonfante P."/>
        </authorList>
    </citation>
    <scope>NUCLEOTIDE SEQUENCE [LARGE SCALE GENOMIC DNA]</scope>
    <source>
        <strain evidence="4 5">BEG34</strain>
    </source>
</reference>
<name>A0A8H3XFG5_GIGMA</name>
<evidence type="ECO:0000256" key="3">
    <source>
        <dbReference type="SAM" id="Phobius"/>
    </source>
</evidence>
<dbReference type="Gene3D" id="2.120.10.80">
    <property type="entry name" value="Kelch-type beta propeller"/>
    <property type="match status" value="1"/>
</dbReference>
<evidence type="ECO:0000313" key="5">
    <source>
        <dbReference type="Proteomes" id="UP000439903"/>
    </source>
</evidence>
<sequence>MFHLLYIFFRALIIFYCITVIFADNLLFGGGGYNAFYIENKLYFIGSYLQDHFYIDLKDLSLENGTIYNAPRISVDSPPNYVVSKNPFIGGNSNKKLFFIDKKSTYGLYVDTFNTELNKWETNNSYKGLPNEDLSFDRAWVTNEATGISYSFQGELSTGVVIFDTINFVWINSTSNPQNLFSEDTFSIPGCIPVLLSSGQILYIGGKLYSFNQTLMNRILTYDSIKDSWQINNTTGKTPEERTGHTAVLTSDGRVIVYGGENNLSKSAIPYLTILDTSKTPFMWSTPIEENSIGSLNSHTSVMVKNYMITAFGTNSSEKGLNQIFKNIYKLDTSNLSNYKWSLLFKYEVEQSIPISNKNSSQTSPITPIQTNSTSDKDNASFNNFVSTRLSTRWIIAILVIVIALICLLIFLIYKFILNKKI</sequence>
<evidence type="ECO:0000313" key="4">
    <source>
        <dbReference type="EMBL" id="KAF0453408.1"/>
    </source>
</evidence>
<evidence type="ECO:0000256" key="1">
    <source>
        <dbReference type="ARBA" id="ARBA00022441"/>
    </source>
</evidence>
<feature type="transmembrane region" description="Helical" evidence="3">
    <location>
        <begin position="394"/>
        <end position="417"/>
    </location>
</feature>
<keyword evidence="3" id="KW-0472">Membrane</keyword>
<dbReference type="OrthoDB" id="2343965at2759"/>
<keyword evidence="2" id="KW-0677">Repeat</keyword>
<evidence type="ECO:0000256" key="2">
    <source>
        <dbReference type="ARBA" id="ARBA00022737"/>
    </source>
</evidence>
<organism evidence="4 5">
    <name type="scientific">Gigaspora margarita</name>
    <dbReference type="NCBI Taxonomy" id="4874"/>
    <lineage>
        <taxon>Eukaryota</taxon>
        <taxon>Fungi</taxon>
        <taxon>Fungi incertae sedis</taxon>
        <taxon>Mucoromycota</taxon>
        <taxon>Glomeromycotina</taxon>
        <taxon>Glomeromycetes</taxon>
        <taxon>Diversisporales</taxon>
        <taxon>Gigasporaceae</taxon>
        <taxon>Gigaspora</taxon>
    </lineage>
</organism>
<keyword evidence="5" id="KW-1185">Reference proteome</keyword>
<protein>
    <submittedName>
        <fullName evidence="4">Kelch repeat protein</fullName>
    </submittedName>
</protein>
<dbReference type="InterPro" id="IPR011043">
    <property type="entry name" value="Gal_Oxase/kelch_b-propeller"/>
</dbReference>
<dbReference type="Proteomes" id="UP000439903">
    <property type="component" value="Unassembled WGS sequence"/>
</dbReference>
<feature type="transmembrane region" description="Helical" evidence="3">
    <location>
        <begin position="7"/>
        <end position="28"/>
    </location>
</feature>
<dbReference type="PANTHER" id="PTHR46093:SF18">
    <property type="entry name" value="FIBRONECTIN TYPE-III DOMAIN-CONTAINING PROTEIN"/>
    <property type="match status" value="1"/>
</dbReference>
<dbReference type="AlphaFoldDB" id="A0A8H3XFG5"/>
<dbReference type="Pfam" id="PF24681">
    <property type="entry name" value="Kelch_KLHDC2_KLHL20_DRC7"/>
    <property type="match status" value="1"/>
</dbReference>